<dbReference type="PIRSF" id="PIRSF018266">
    <property type="entry name" value="FecR"/>
    <property type="match status" value="1"/>
</dbReference>
<feature type="domain" description="FecR protein" evidence="2">
    <location>
        <begin position="103"/>
        <end position="193"/>
    </location>
</feature>
<dbReference type="InterPro" id="IPR006860">
    <property type="entry name" value="FecR"/>
</dbReference>
<dbReference type="Pfam" id="PF04773">
    <property type="entry name" value="FecR"/>
    <property type="match status" value="1"/>
</dbReference>
<dbReference type="Gene3D" id="3.55.50.30">
    <property type="match status" value="1"/>
</dbReference>
<evidence type="ECO:0000256" key="1">
    <source>
        <dbReference type="SAM" id="Phobius"/>
    </source>
</evidence>
<dbReference type="PANTHER" id="PTHR30273:SF2">
    <property type="entry name" value="PROTEIN FECR"/>
    <property type="match status" value="1"/>
</dbReference>
<sequence length="307" mass="34336">MKCTIMEKDYILHNYLNGTATQEEIEQLKADPEYASYIKIAKTTQGFDTPDFDEKATFKAISEKLEQQPKVKKLNPWATVLKIAAVFAVIVTGYLYVDSLGTTVSTSVAEKQNFNLPDGSEVALNANSTIEYNKNKWDNDRKLELDGEAYFKVTKGNTFTVQTRAGAVSVLGTQFNVFARDKKLQVHCYEGLVSVAFNDTLIKLPAGKNLQIKNGILVTKVQSIAKAPSWIDNESSFENATLETVLQELKRQYPIVVNLPDNVKNKRFSGSFTHNDIDLALQLICAPLNLTYTIEEDQVTIYAAKNK</sequence>
<evidence type="ECO:0000313" key="5">
    <source>
        <dbReference type="Proteomes" id="UP000261082"/>
    </source>
</evidence>
<proteinExistence type="predicted"/>
<dbReference type="AlphaFoldDB" id="A0A3E1Q914"/>
<dbReference type="PANTHER" id="PTHR30273">
    <property type="entry name" value="PERIPLASMIC SIGNAL SENSOR AND SIGMA FACTOR ACTIVATOR FECR-RELATED"/>
    <property type="match status" value="1"/>
</dbReference>
<dbReference type="Pfam" id="PF16344">
    <property type="entry name" value="FecR_C"/>
    <property type="match status" value="1"/>
</dbReference>
<protein>
    <submittedName>
        <fullName evidence="4">DUF4974 domain-containing protein</fullName>
    </submittedName>
</protein>
<name>A0A3E1Q914_9FLAO</name>
<accession>A0A3E1Q914</accession>
<keyword evidence="5" id="KW-1185">Reference proteome</keyword>
<organism evidence="4 5">
    <name type="scientific">Marixanthomonas ophiurae</name>
    <dbReference type="NCBI Taxonomy" id="387659"/>
    <lineage>
        <taxon>Bacteria</taxon>
        <taxon>Pseudomonadati</taxon>
        <taxon>Bacteroidota</taxon>
        <taxon>Flavobacteriia</taxon>
        <taxon>Flavobacteriales</taxon>
        <taxon>Flavobacteriaceae</taxon>
        <taxon>Marixanthomonas</taxon>
    </lineage>
</organism>
<keyword evidence="1" id="KW-0812">Transmembrane</keyword>
<dbReference type="InterPro" id="IPR012373">
    <property type="entry name" value="Ferrdict_sens_TM"/>
</dbReference>
<feature type="transmembrane region" description="Helical" evidence="1">
    <location>
        <begin position="74"/>
        <end position="97"/>
    </location>
</feature>
<evidence type="ECO:0000259" key="2">
    <source>
        <dbReference type="Pfam" id="PF04773"/>
    </source>
</evidence>
<evidence type="ECO:0000259" key="3">
    <source>
        <dbReference type="Pfam" id="PF16344"/>
    </source>
</evidence>
<evidence type="ECO:0000313" key="4">
    <source>
        <dbReference type="EMBL" id="RFN58627.1"/>
    </source>
</evidence>
<dbReference type="Proteomes" id="UP000261082">
    <property type="component" value="Unassembled WGS sequence"/>
</dbReference>
<dbReference type="GO" id="GO:0016989">
    <property type="term" value="F:sigma factor antagonist activity"/>
    <property type="evidence" value="ECO:0007669"/>
    <property type="project" value="TreeGrafter"/>
</dbReference>
<keyword evidence="1" id="KW-0472">Membrane</keyword>
<keyword evidence="1" id="KW-1133">Transmembrane helix</keyword>
<gene>
    <name evidence="4" type="ORF">DZ858_00680</name>
</gene>
<dbReference type="Gene3D" id="2.60.120.1440">
    <property type="match status" value="1"/>
</dbReference>
<feature type="domain" description="Protein FecR C-terminal" evidence="3">
    <location>
        <begin position="236"/>
        <end position="301"/>
    </location>
</feature>
<comment type="caution">
    <text evidence="4">The sequence shown here is derived from an EMBL/GenBank/DDBJ whole genome shotgun (WGS) entry which is preliminary data.</text>
</comment>
<dbReference type="EMBL" id="QVID01000001">
    <property type="protein sequence ID" value="RFN58627.1"/>
    <property type="molecule type" value="Genomic_DNA"/>
</dbReference>
<dbReference type="InterPro" id="IPR032508">
    <property type="entry name" value="FecR_C"/>
</dbReference>
<reference evidence="4 5" key="1">
    <citation type="journal article" date="2007" name="Int. J. Syst. Evol. Microbiol.">
        <title>Marixanthomonas ophiurae gen. nov., sp. nov., a marine bacterium of the family Flavobacteriaceae isolated from a deep-sea brittle star.</title>
        <authorList>
            <person name="Romanenko L.A."/>
            <person name="Uchino M."/>
            <person name="Frolova G.M."/>
            <person name="Mikhailov V.V."/>
        </authorList>
    </citation>
    <scope>NUCLEOTIDE SEQUENCE [LARGE SCALE GENOMIC DNA]</scope>
    <source>
        <strain evidence="4 5">KMM 3046</strain>
    </source>
</reference>